<accession>B0E0L9</accession>
<dbReference type="InParanoid" id="B0E0L9"/>
<evidence type="ECO:0000313" key="2">
    <source>
        <dbReference type="Proteomes" id="UP000001194"/>
    </source>
</evidence>
<dbReference type="AlphaFoldDB" id="B0E0L9"/>
<dbReference type="KEGG" id="lbc:LACBIDRAFT_316282"/>
<proteinExistence type="predicted"/>
<dbReference type="RefSeq" id="XP_001889721.1">
    <property type="nucleotide sequence ID" value="XM_001889686.1"/>
</dbReference>
<dbReference type="EMBL" id="DS547161">
    <property type="protein sequence ID" value="EDQ99610.1"/>
    <property type="molecule type" value="Genomic_DNA"/>
</dbReference>
<dbReference type="GeneID" id="6085399"/>
<keyword evidence="2" id="KW-1185">Reference proteome</keyword>
<name>B0E0L9_LACBS</name>
<reference evidence="1 2" key="1">
    <citation type="journal article" date="2008" name="Nature">
        <title>The genome of Laccaria bicolor provides insights into mycorrhizal symbiosis.</title>
        <authorList>
            <person name="Martin F."/>
            <person name="Aerts A."/>
            <person name="Ahren D."/>
            <person name="Brun A."/>
            <person name="Danchin E.G.J."/>
            <person name="Duchaussoy F."/>
            <person name="Gibon J."/>
            <person name="Kohler A."/>
            <person name="Lindquist E."/>
            <person name="Pereda V."/>
            <person name="Salamov A."/>
            <person name="Shapiro H.J."/>
            <person name="Wuyts J."/>
            <person name="Blaudez D."/>
            <person name="Buee M."/>
            <person name="Brokstein P."/>
            <person name="Canbaeck B."/>
            <person name="Cohen D."/>
            <person name="Courty P.E."/>
            <person name="Coutinho P.M."/>
            <person name="Delaruelle C."/>
            <person name="Detter J.C."/>
            <person name="Deveau A."/>
            <person name="DiFazio S."/>
            <person name="Duplessis S."/>
            <person name="Fraissinet-Tachet L."/>
            <person name="Lucic E."/>
            <person name="Frey-Klett P."/>
            <person name="Fourrey C."/>
            <person name="Feussner I."/>
            <person name="Gay G."/>
            <person name="Grimwood J."/>
            <person name="Hoegger P.J."/>
            <person name="Jain P."/>
            <person name="Kilaru S."/>
            <person name="Labbe J."/>
            <person name="Lin Y.C."/>
            <person name="Legue V."/>
            <person name="Le Tacon F."/>
            <person name="Marmeisse R."/>
            <person name="Melayah D."/>
            <person name="Montanini B."/>
            <person name="Muratet M."/>
            <person name="Nehls U."/>
            <person name="Niculita-Hirzel H."/>
            <person name="Oudot-Le Secq M.P."/>
            <person name="Peter M."/>
            <person name="Quesneville H."/>
            <person name="Rajashekar B."/>
            <person name="Reich M."/>
            <person name="Rouhier N."/>
            <person name="Schmutz J."/>
            <person name="Yin T."/>
            <person name="Chalot M."/>
            <person name="Henrissat B."/>
            <person name="Kuees U."/>
            <person name="Lucas S."/>
            <person name="Van de Peer Y."/>
            <person name="Podila G.K."/>
            <person name="Polle A."/>
            <person name="Pukkila P.J."/>
            <person name="Richardson P.M."/>
            <person name="Rouze P."/>
            <person name="Sanders I.R."/>
            <person name="Stajich J.E."/>
            <person name="Tunlid A."/>
            <person name="Tuskan G."/>
            <person name="Grigoriev I.V."/>
        </authorList>
    </citation>
    <scope>NUCLEOTIDE SEQUENCE [LARGE SCALE GENOMIC DNA]</scope>
    <source>
        <strain evidence="2">S238N-H82 / ATCC MYA-4686</strain>
    </source>
</reference>
<dbReference type="HOGENOM" id="CLU_2061912_0_0_1"/>
<gene>
    <name evidence="1" type="ORF">LACBIDRAFT_316282</name>
</gene>
<evidence type="ECO:0000313" key="1">
    <source>
        <dbReference type="EMBL" id="EDQ99610.1"/>
    </source>
</evidence>
<sequence length="119" mass="13961">MLDQAKRMRMNGRRSRIWIAGRISNTLGSTLQVAQFTHGLLSMPSRRRTHSSASSATTLSKTLVFVMIYRRSLRFWCREEACMWSGDTRHTIRICFHLGWTPNFLRDKPCMLRVNPHQH</sequence>
<organism evidence="2">
    <name type="scientific">Laccaria bicolor (strain S238N-H82 / ATCC MYA-4686)</name>
    <name type="common">Bicoloured deceiver</name>
    <name type="synonym">Laccaria laccata var. bicolor</name>
    <dbReference type="NCBI Taxonomy" id="486041"/>
    <lineage>
        <taxon>Eukaryota</taxon>
        <taxon>Fungi</taxon>
        <taxon>Dikarya</taxon>
        <taxon>Basidiomycota</taxon>
        <taxon>Agaricomycotina</taxon>
        <taxon>Agaricomycetes</taxon>
        <taxon>Agaricomycetidae</taxon>
        <taxon>Agaricales</taxon>
        <taxon>Agaricineae</taxon>
        <taxon>Hydnangiaceae</taxon>
        <taxon>Laccaria</taxon>
    </lineage>
</organism>
<dbReference type="Proteomes" id="UP000001194">
    <property type="component" value="Unassembled WGS sequence"/>
</dbReference>
<protein>
    <submittedName>
        <fullName evidence="1">Predicted protein</fullName>
    </submittedName>
</protein>